<feature type="transmembrane region" description="Helical" evidence="1">
    <location>
        <begin position="73"/>
        <end position="94"/>
    </location>
</feature>
<comment type="caution">
    <text evidence="2">The sequence shown here is derived from an EMBL/GenBank/DDBJ whole genome shotgun (WGS) entry which is preliminary data.</text>
</comment>
<feature type="transmembrane region" description="Helical" evidence="1">
    <location>
        <begin position="7"/>
        <end position="30"/>
    </location>
</feature>
<keyword evidence="1" id="KW-1133">Transmembrane helix</keyword>
<sequence length="146" mass="16185">MKHLPRTIAYITLVAVAVVSVLLYICPFSIPLYTPLAAATVDCDGDSSGTQHLGMSPITGGCFSSHIGAGDDFTATIPKVLGLLLAVALAAVFIRNKYLLPYTYANTGPLVQMRDRHRRYNDLLRFLFENKFRAWLIFQQRIVTAH</sequence>
<proteinExistence type="predicted"/>
<dbReference type="AlphaFoldDB" id="A0A1F6M1E3"/>
<gene>
    <name evidence="2" type="ORF">A3J66_02415</name>
</gene>
<evidence type="ECO:0000313" key="2">
    <source>
        <dbReference type="EMBL" id="OGH65452.1"/>
    </source>
</evidence>
<dbReference type="Proteomes" id="UP000176282">
    <property type="component" value="Unassembled WGS sequence"/>
</dbReference>
<evidence type="ECO:0000256" key="1">
    <source>
        <dbReference type="SAM" id="Phobius"/>
    </source>
</evidence>
<evidence type="ECO:0000313" key="3">
    <source>
        <dbReference type="Proteomes" id="UP000176282"/>
    </source>
</evidence>
<reference evidence="2 3" key="1">
    <citation type="journal article" date="2016" name="Nat. Commun.">
        <title>Thousands of microbial genomes shed light on interconnected biogeochemical processes in an aquifer system.</title>
        <authorList>
            <person name="Anantharaman K."/>
            <person name="Brown C.T."/>
            <person name="Hug L.A."/>
            <person name="Sharon I."/>
            <person name="Castelle C.J."/>
            <person name="Probst A.J."/>
            <person name="Thomas B.C."/>
            <person name="Singh A."/>
            <person name="Wilkins M.J."/>
            <person name="Karaoz U."/>
            <person name="Brodie E.L."/>
            <person name="Williams K.H."/>
            <person name="Hubbard S.S."/>
            <person name="Banfield J.F."/>
        </authorList>
    </citation>
    <scope>NUCLEOTIDE SEQUENCE [LARGE SCALE GENOMIC DNA]</scope>
</reference>
<keyword evidence="1" id="KW-0812">Transmembrane</keyword>
<organism evidence="2 3">
    <name type="scientific">Candidatus Magasanikbacteria bacterium RIFCSPHIGHO2_02_FULL_47_14</name>
    <dbReference type="NCBI Taxonomy" id="1798680"/>
    <lineage>
        <taxon>Bacteria</taxon>
        <taxon>Candidatus Magasanikiibacteriota</taxon>
    </lineage>
</organism>
<keyword evidence="1" id="KW-0472">Membrane</keyword>
<name>A0A1F6M1E3_9BACT</name>
<protein>
    <submittedName>
        <fullName evidence="2">Uncharacterized protein</fullName>
    </submittedName>
</protein>
<dbReference type="EMBL" id="MFQB01000047">
    <property type="protein sequence ID" value="OGH65452.1"/>
    <property type="molecule type" value="Genomic_DNA"/>
</dbReference>
<dbReference type="STRING" id="1798680.A3J66_02415"/>
<accession>A0A1F6M1E3</accession>